<dbReference type="EMBL" id="CAMAPF010001027">
    <property type="protein sequence ID" value="CAH9140907.1"/>
    <property type="molecule type" value="Genomic_DNA"/>
</dbReference>
<accession>A0AAV0G0F9</accession>
<organism evidence="1 2">
    <name type="scientific">Cuscuta epithymum</name>
    <dbReference type="NCBI Taxonomy" id="186058"/>
    <lineage>
        <taxon>Eukaryota</taxon>
        <taxon>Viridiplantae</taxon>
        <taxon>Streptophyta</taxon>
        <taxon>Embryophyta</taxon>
        <taxon>Tracheophyta</taxon>
        <taxon>Spermatophyta</taxon>
        <taxon>Magnoliopsida</taxon>
        <taxon>eudicotyledons</taxon>
        <taxon>Gunneridae</taxon>
        <taxon>Pentapetalae</taxon>
        <taxon>asterids</taxon>
        <taxon>lamiids</taxon>
        <taxon>Solanales</taxon>
        <taxon>Convolvulaceae</taxon>
        <taxon>Cuscuteae</taxon>
        <taxon>Cuscuta</taxon>
        <taxon>Cuscuta subgen. Cuscuta</taxon>
    </lineage>
</organism>
<dbReference type="AlphaFoldDB" id="A0AAV0G0F9"/>
<name>A0AAV0G0F9_9ASTE</name>
<comment type="caution">
    <text evidence="1">The sequence shown here is derived from an EMBL/GenBank/DDBJ whole genome shotgun (WGS) entry which is preliminary data.</text>
</comment>
<protein>
    <submittedName>
        <fullName evidence="1">Uncharacterized protein</fullName>
    </submittedName>
</protein>
<evidence type="ECO:0000313" key="1">
    <source>
        <dbReference type="EMBL" id="CAH9140907.1"/>
    </source>
</evidence>
<sequence>MDKLLQMSTRLQFHKIFITAIEADPDATGTPILQVARVLSTS</sequence>
<evidence type="ECO:0000313" key="2">
    <source>
        <dbReference type="Proteomes" id="UP001152523"/>
    </source>
</evidence>
<gene>
    <name evidence="1" type="ORF">CEPIT_LOCUS38715</name>
</gene>
<keyword evidence="2" id="KW-1185">Reference proteome</keyword>
<dbReference type="Proteomes" id="UP001152523">
    <property type="component" value="Unassembled WGS sequence"/>
</dbReference>
<reference evidence="1" key="1">
    <citation type="submission" date="2022-07" db="EMBL/GenBank/DDBJ databases">
        <authorList>
            <person name="Macas J."/>
            <person name="Novak P."/>
            <person name="Neumann P."/>
        </authorList>
    </citation>
    <scope>NUCLEOTIDE SEQUENCE</scope>
</reference>
<proteinExistence type="predicted"/>